<dbReference type="Proteomes" id="UP000035213">
    <property type="component" value="Chromosome"/>
</dbReference>
<evidence type="ECO:0000313" key="3">
    <source>
        <dbReference type="Proteomes" id="UP000035213"/>
    </source>
</evidence>
<dbReference type="PROSITE" id="PS51257">
    <property type="entry name" value="PROKAR_LIPOPROTEIN"/>
    <property type="match status" value="1"/>
</dbReference>
<protein>
    <recommendedName>
        <fullName evidence="4">Lipoprotein</fullName>
    </recommendedName>
</protein>
<organism evidence="2 3">
    <name type="scientific">Chryseobacterium gallinarum</name>
    <dbReference type="NCBI Taxonomy" id="1324352"/>
    <lineage>
        <taxon>Bacteria</taxon>
        <taxon>Pseudomonadati</taxon>
        <taxon>Bacteroidota</taxon>
        <taxon>Flavobacteriia</taxon>
        <taxon>Flavobacteriales</taxon>
        <taxon>Weeksellaceae</taxon>
        <taxon>Chryseobacterium group</taxon>
        <taxon>Chryseobacterium</taxon>
    </lineage>
</organism>
<name>A0A0G3M7K3_CHRGL</name>
<accession>A0A0G3M7K3</accession>
<evidence type="ECO:0000313" key="2">
    <source>
        <dbReference type="EMBL" id="AKK73007.1"/>
    </source>
</evidence>
<evidence type="ECO:0000256" key="1">
    <source>
        <dbReference type="SAM" id="SignalP"/>
    </source>
</evidence>
<feature type="chain" id="PRO_5005185107" description="Lipoprotein" evidence="1">
    <location>
        <begin position="32"/>
        <end position="318"/>
    </location>
</feature>
<dbReference type="AlphaFoldDB" id="A0A0G3M7K3"/>
<reference evidence="2 3" key="1">
    <citation type="submission" date="2014-11" db="EMBL/GenBank/DDBJ databases">
        <authorList>
            <person name="Park G.-S."/>
            <person name="Hong S.-J."/>
            <person name="Jung B.K."/>
            <person name="Khan A.R."/>
            <person name="Kwak Y."/>
            <person name="Shin J.-H."/>
        </authorList>
    </citation>
    <scope>NUCLEOTIDE SEQUENCE [LARGE SCALE GENOMIC DNA]</scope>
    <source>
        <strain evidence="2 3">DSM 27622</strain>
    </source>
</reference>
<dbReference type="KEGG" id="cgn:OK18_10620"/>
<dbReference type="PATRIC" id="fig|1324352.5.peg.2223"/>
<proteinExistence type="predicted"/>
<sequence>MNIKKKMINNKMKMKLFFISMILSVSLLACKKDLQSQTTITKEPDKQEKVIDSLLVDINKDGQPDKVIISEKTPSANRTIAVQLNNQNTYKTISSNNKIIACSTCGAQSGDPYINLKATDAGFDLVLEDRVYSFTFKSKDIFLEKIDILTTKQTSEGIEEQHKIYTPEDFGTLNLSNFNDDILLKLNNHSKQVSLPVQQEDLDKFEWETDNSLGNYNSKLSLEKYGDINITLAKNDNSDDVFYTLFTIGKNGKIIDSLKVGYADDGYPESDKRELTTFSIDKNYAIILKKFDRVEYKNVLKKTEEYNISPNGSFLKTK</sequence>
<dbReference type="EMBL" id="CP009928">
    <property type="protein sequence ID" value="AKK73007.1"/>
    <property type="molecule type" value="Genomic_DNA"/>
</dbReference>
<feature type="signal peptide" evidence="1">
    <location>
        <begin position="1"/>
        <end position="31"/>
    </location>
</feature>
<gene>
    <name evidence="2" type="ORF">OK18_10620</name>
</gene>
<keyword evidence="1" id="KW-0732">Signal</keyword>
<evidence type="ECO:0008006" key="4">
    <source>
        <dbReference type="Google" id="ProtNLM"/>
    </source>
</evidence>